<dbReference type="HOGENOM" id="CLU_027580_0_0_1"/>
<feature type="compositionally biased region" description="Low complexity" evidence="1">
    <location>
        <begin position="198"/>
        <end position="234"/>
    </location>
</feature>
<feature type="region of interest" description="Disordered" evidence="1">
    <location>
        <begin position="424"/>
        <end position="451"/>
    </location>
</feature>
<dbReference type="RefSeq" id="XP_014172279.1">
    <property type="nucleotide sequence ID" value="XM_014316804.1"/>
</dbReference>
<dbReference type="GeneID" id="25975747"/>
<evidence type="ECO:0000313" key="3">
    <source>
        <dbReference type="Proteomes" id="UP000007796"/>
    </source>
</evidence>
<protein>
    <submittedName>
        <fullName evidence="2">Uncharacterized protein</fullName>
    </submittedName>
</protein>
<feature type="compositionally biased region" description="Low complexity" evidence="1">
    <location>
        <begin position="153"/>
        <end position="167"/>
    </location>
</feature>
<feature type="region of interest" description="Disordered" evidence="1">
    <location>
        <begin position="366"/>
        <end position="397"/>
    </location>
</feature>
<feature type="region of interest" description="Disordered" evidence="1">
    <location>
        <begin position="91"/>
        <end position="313"/>
    </location>
</feature>
<organism evidence="3">
    <name type="scientific">Grosmannia clavigera (strain kw1407 / UAMH 11150)</name>
    <name type="common">Blue stain fungus</name>
    <name type="synonym">Graphiocladiella clavigera</name>
    <dbReference type="NCBI Taxonomy" id="655863"/>
    <lineage>
        <taxon>Eukaryota</taxon>
        <taxon>Fungi</taxon>
        <taxon>Dikarya</taxon>
        <taxon>Ascomycota</taxon>
        <taxon>Pezizomycotina</taxon>
        <taxon>Sordariomycetes</taxon>
        <taxon>Sordariomycetidae</taxon>
        <taxon>Ophiostomatales</taxon>
        <taxon>Ophiostomataceae</taxon>
        <taxon>Leptographium</taxon>
    </lineage>
</organism>
<dbReference type="PANTHER" id="PTHR40625">
    <property type="entry name" value="GTP-BINDING PROTEIN ESDC-RELATED"/>
    <property type="match status" value="1"/>
</dbReference>
<dbReference type="AlphaFoldDB" id="F0XGZ3"/>
<proteinExistence type="predicted"/>
<sequence>MERDSRRDRGQWRGCHTFKDIICEGDDPSRRVPRSGGLKMGNTYYYYYELDGSTETDDPTMPSTTACPYLPGQRVNKLWVPLEQSGRERCASAGSVHSSDYQTLNPDDRFTTPQQRPVTPVVRLTAAEPETAILPPPPRASSPSPKLLPPCSAPNSTSAAAASTWSPRRLFRRPSPARNVTGGDSSHDGALSTTSRAPRLISWASSSSLSSLRRSAAPPSVHSVRSTSSSQGGSRSRDISPESLRRFLVEDAPPKDGITNSTAASATAADADDEANDDEHNFATSAVSETAPFTILSPPPPPRPSTPVPFSLIGDRSISNETATLPMVPTRAAPSIPPTADRDACLQLGSSWLSLSPAMQATSPPLPALSFRSHGPHGSVSSASCSISQSETEDDEDVDIDHEAFLLPPRHVYGQHSSRLLATASSSGSSKAAQEHHSHIVVADSSFPDTNSTSTLVPGGRLFDLTEELGWMASAIQG</sequence>
<dbReference type="eggNOG" id="ENOG502SGBF">
    <property type="taxonomic scope" value="Eukaryota"/>
</dbReference>
<dbReference type="STRING" id="655863.F0XGZ3"/>
<evidence type="ECO:0000256" key="1">
    <source>
        <dbReference type="SAM" id="MobiDB-lite"/>
    </source>
</evidence>
<reference evidence="2 3" key="1">
    <citation type="journal article" date="2011" name="Proc. Natl. Acad. Sci. U.S.A.">
        <title>Genome and transcriptome analyses of the mountain pine beetle-fungal symbiont Grosmannia clavigera, a lodgepole pine pathogen.</title>
        <authorList>
            <person name="DiGuistini S."/>
            <person name="Wang Y."/>
            <person name="Liao N.Y."/>
            <person name="Taylor G."/>
            <person name="Tanguay P."/>
            <person name="Feau N."/>
            <person name="Henrissat B."/>
            <person name="Chan S.K."/>
            <person name="Hesse-Orce U."/>
            <person name="Alamouti S.M."/>
            <person name="Tsui C.K.M."/>
            <person name="Docking R.T."/>
            <person name="Levasseur A."/>
            <person name="Haridas S."/>
            <person name="Robertson G."/>
            <person name="Birol I."/>
            <person name="Holt R.A."/>
            <person name="Marra M.A."/>
            <person name="Hamelin R.C."/>
            <person name="Hirst M."/>
            <person name="Jones S.J.M."/>
            <person name="Bohlmann J."/>
            <person name="Breuil C."/>
        </authorList>
    </citation>
    <scope>NUCLEOTIDE SEQUENCE [LARGE SCALE GENOMIC DNA]</scope>
    <source>
        <strain evidence="3">kw1407 / UAMH 11150</strain>
    </source>
</reference>
<evidence type="ECO:0000313" key="2">
    <source>
        <dbReference type="EMBL" id="EFX02797.1"/>
    </source>
</evidence>
<feature type="compositionally biased region" description="Pro residues" evidence="1">
    <location>
        <begin position="297"/>
        <end position="307"/>
    </location>
</feature>
<dbReference type="OrthoDB" id="5422351at2759"/>
<keyword evidence="3" id="KW-1185">Reference proteome</keyword>
<dbReference type="InParanoid" id="F0XGZ3"/>
<dbReference type="PANTHER" id="PTHR40625:SF1">
    <property type="entry name" value="AMP-ACTIVATED PROTEIN KINASE GLYCOGEN-BINDING DOMAIN-CONTAINING PROTEIN"/>
    <property type="match status" value="1"/>
</dbReference>
<accession>F0XGZ3</accession>
<feature type="compositionally biased region" description="Pro residues" evidence="1">
    <location>
        <begin position="134"/>
        <end position="152"/>
    </location>
</feature>
<feature type="compositionally biased region" description="Low complexity" evidence="1">
    <location>
        <begin position="379"/>
        <end position="390"/>
    </location>
</feature>
<feature type="compositionally biased region" description="Polar residues" evidence="1">
    <location>
        <begin position="95"/>
        <end position="117"/>
    </location>
</feature>
<dbReference type="EMBL" id="GL629769">
    <property type="protein sequence ID" value="EFX02797.1"/>
    <property type="molecule type" value="Genomic_DNA"/>
</dbReference>
<feature type="compositionally biased region" description="Basic and acidic residues" evidence="1">
    <location>
        <begin position="235"/>
        <end position="254"/>
    </location>
</feature>
<name>F0XGZ3_GROCL</name>
<feature type="compositionally biased region" description="Low complexity" evidence="1">
    <location>
        <begin position="260"/>
        <end position="269"/>
    </location>
</feature>
<dbReference type="Proteomes" id="UP000007796">
    <property type="component" value="Unassembled WGS sequence"/>
</dbReference>
<gene>
    <name evidence="2" type="ORF">CMQ_2726</name>
</gene>